<comment type="subunit">
    <text evidence="9">Component of the Mediator complex.</text>
</comment>
<dbReference type="STRING" id="619300.G3AV82"/>
<dbReference type="PANTHER" id="PTHR13224:SF6">
    <property type="entry name" value="MEDIATOR OF RNA POLYMERASE II TRANSCRIPTION SUBUNIT 16"/>
    <property type="match status" value="1"/>
</dbReference>
<keyword evidence="13" id="KW-1185">Reference proteome</keyword>
<dbReference type="HOGENOM" id="CLU_013428_0_0_1"/>
<name>G3AV82_SPAPN</name>
<dbReference type="GeneID" id="18872115"/>
<keyword evidence="6 9" id="KW-0804">Transcription</keyword>
<dbReference type="PANTHER" id="PTHR13224">
    <property type="entry name" value="THYROID HORMONE RECEPTOR-ASSOCIATED PROTEIN-RELATED"/>
    <property type="match status" value="1"/>
</dbReference>
<dbReference type="Pfam" id="PF11635">
    <property type="entry name" value="Med16_N"/>
    <property type="match status" value="1"/>
</dbReference>
<accession>G3AV82</accession>
<evidence type="ECO:0000259" key="11">
    <source>
        <dbReference type="Pfam" id="PF20719"/>
    </source>
</evidence>
<evidence type="ECO:0000313" key="13">
    <source>
        <dbReference type="Proteomes" id="UP000000709"/>
    </source>
</evidence>
<evidence type="ECO:0000256" key="2">
    <source>
        <dbReference type="ARBA" id="ARBA00006543"/>
    </source>
</evidence>
<dbReference type="OrthoDB" id="4139168at2759"/>
<feature type="domain" description="Mediator complex subunit Med16 N-terminal" evidence="10">
    <location>
        <begin position="147"/>
        <end position="496"/>
    </location>
</feature>
<organism evidence="13">
    <name type="scientific">Spathaspora passalidarum (strain NRRL Y-27907 / 11-Y1)</name>
    <dbReference type="NCBI Taxonomy" id="619300"/>
    <lineage>
        <taxon>Eukaryota</taxon>
        <taxon>Fungi</taxon>
        <taxon>Dikarya</taxon>
        <taxon>Ascomycota</taxon>
        <taxon>Saccharomycotina</taxon>
        <taxon>Pichiomycetes</taxon>
        <taxon>Debaryomycetaceae</taxon>
        <taxon>Spathaspora</taxon>
    </lineage>
</organism>
<dbReference type="RefSeq" id="XP_007377651.1">
    <property type="nucleotide sequence ID" value="XM_007377589.1"/>
</dbReference>
<evidence type="ECO:0000256" key="7">
    <source>
        <dbReference type="ARBA" id="ARBA00023242"/>
    </source>
</evidence>
<evidence type="ECO:0000256" key="4">
    <source>
        <dbReference type="ARBA" id="ARBA00023015"/>
    </source>
</evidence>
<evidence type="ECO:0000256" key="9">
    <source>
        <dbReference type="RuleBase" id="RU364149"/>
    </source>
</evidence>
<proteinExistence type="inferred from homology"/>
<dbReference type="GO" id="GO:0045893">
    <property type="term" value="P:positive regulation of DNA-templated transcription"/>
    <property type="evidence" value="ECO:0007669"/>
    <property type="project" value="TreeGrafter"/>
</dbReference>
<dbReference type="Pfam" id="PF20719">
    <property type="entry name" value="Med16_C"/>
    <property type="match status" value="1"/>
</dbReference>
<dbReference type="OMA" id="FDTTWLG"/>
<gene>
    <name evidence="9" type="primary">MED16</name>
    <name evidence="12" type="ORF">SPAPADRAFT_57394</name>
</gene>
<evidence type="ECO:0000256" key="8">
    <source>
        <dbReference type="ARBA" id="ARBA00032015"/>
    </source>
</evidence>
<feature type="domain" description="Mediator complex subunit 16 C-terminal" evidence="11">
    <location>
        <begin position="861"/>
        <end position="974"/>
    </location>
</feature>
<keyword evidence="5 9" id="KW-0010">Activator</keyword>
<reference evidence="12 13" key="1">
    <citation type="journal article" date="2011" name="Proc. Natl. Acad. Sci. U.S.A.">
        <title>Comparative genomics of xylose-fermenting fungi for enhanced biofuel production.</title>
        <authorList>
            <person name="Wohlbach D.J."/>
            <person name="Kuo A."/>
            <person name="Sato T.K."/>
            <person name="Potts K.M."/>
            <person name="Salamov A.A."/>
            <person name="LaButti K.M."/>
            <person name="Sun H."/>
            <person name="Clum A."/>
            <person name="Pangilinan J.L."/>
            <person name="Lindquist E.A."/>
            <person name="Lucas S."/>
            <person name="Lapidus A."/>
            <person name="Jin M."/>
            <person name="Gunawan C."/>
            <person name="Balan V."/>
            <person name="Dale B.E."/>
            <person name="Jeffries T.W."/>
            <person name="Zinkel R."/>
            <person name="Barry K.W."/>
            <person name="Grigoriev I.V."/>
            <person name="Gasch A.P."/>
        </authorList>
    </citation>
    <scope>NUCLEOTIDE SEQUENCE [LARGE SCALE GENOMIC DNA]</scope>
    <source>
        <strain evidence="13">NRRL Y-27907 / 11-Y1</strain>
    </source>
</reference>
<keyword evidence="4 9" id="KW-0805">Transcription regulation</keyword>
<dbReference type="KEGG" id="spaa:SPAPADRAFT_57394"/>
<dbReference type="Proteomes" id="UP000000709">
    <property type="component" value="Unassembled WGS sequence"/>
</dbReference>
<dbReference type="InterPro" id="IPR021665">
    <property type="entry name" value="Mediator_Med16_N"/>
</dbReference>
<evidence type="ECO:0000256" key="6">
    <source>
        <dbReference type="ARBA" id="ARBA00023163"/>
    </source>
</evidence>
<dbReference type="InParanoid" id="G3AV82"/>
<dbReference type="InterPro" id="IPR048339">
    <property type="entry name" value="Mediator_Med16_C"/>
</dbReference>
<sequence length="981" mass="109752">MDKQSLTNKHLASLTNTSKLISWSKNGFIAYSSPLASSTNNLYLTYLENINGKTWQLAPPQPINIKLENNFLPEISLVSWSSLNTDLAIADVYGNFYILLAGVGLLDDTTTTTTTTTGRTSPTTFSPSYELTSYNHMEMIYRDIINQDSKSTVNPGASIIAFKWMNIEKAQLMNKPATLVPDSNSPVPNSNNGQFAYTYGASSFPPHGATHPLATKQACVALRQNGQFMLYYQGEHKVEYHKLCVGLTDGISVITKASIGFANDKQIIITAYDSITDTISTYSVVIDWGFLVEAAKRQKVDQHYHTPKEAQKPVKMTVNRIHDMKPAVKFLDDEDDSDEDKMDVDNVKYTIGELVSVDVISANAEKDSKPSVLIGYAYTNQSDHITSIIYRYNITDKLDLVSDAFMELGARKGVVSPSTPTKKSVTLTLMDKITRSGQIRHINTVLNDFYMLIAYMDGKIDVIDLSTWKLVTHSTEQFPPTSISTIFDVGFSFPKIPHTNPLILAVSPNMTSLVYTEVYSDKPNLSLVMVEKTRHTGYSSRDLFTTSVGFAFRHAYTCYTNTCSDDLLVLIQSEIVRLRAKLSETKANSNVDVILDKFVESIITESHKAINFQLDGFSRESVDKLLSNPPLQKLLSLQLVLGEFLGTNSISSDIAWMILNLRSTSFGIMFSLSSIYRQISKKKPSEDSLQDSIARAECIVSLIGNMKWLIDLMVYLNQELLQLSLCKRDEDSKNSRVTIANSIVLPVILSKVPRLFIMYAISSIGKTHEILKKLHKDLNEANKLFTPMKESLNRYFTICDHAPLTLSLFENFLRECDALITKELSTRVTTPGVVLRLEQKLVCRGEITGEMSQIAPYIIERYAANINRELKASDLYFFDVDWLDIGIIRDQSRESSPVLVDSSTSKIAPRLRMQDGYIDALRKITIGGGEIRKCTRCRAVSLVSDPLVFDGSVGPGLWTMVFQRTCLCGSVWVNVNTSNRH</sequence>
<evidence type="ECO:0000256" key="3">
    <source>
        <dbReference type="ARBA" id="ARBA00019614"/>
    </source>
</evidence>
<dbReference type="EMBL" id="GL996506">
    <property type="protein sequence ID" value="EGW29885.1"/>
    <property type="molecule type" value="Genomic_DNA"/>
</dbReference>
<dbReference type="InterPro" id="IPR048338">
    <property type="entry name" value="Mediator_Med16"/>
</dbReference>
<comment type="function">
    <text evidence="9">Component of the Mediator complex, a coactivator involved in the regulated transcription of nearly all RNA polymerase II-dependent genes. Mediator functions as a bridge to convey information from gene-specific regulatory proteins to the basal RNA polymerase II transcription machinery. Mediator is recruited to promoters by direct interactions with regulatory proteins and serves as a scaffold for the assembly of a functional preinitiation complex with RNA polymerase II and the general transcription factors.</text>
</comment>
<protein>
    <recommendedName>
        <fullName evidence="3 9">Mediator of RNA polymerase II transcription subunit 16</fullName>
    </recommendedName>
    <alternativeName>
        <fullName evidence="8 9">Mediator complex subunit 16</fullName>
    </alternativeName>
</protein>
<evidence type="ECO:0000256" key="5">
    <source>
        <dbReference type="ARBA" id="ARBA00023159"/>
    </source>
</evidence>
<evidence type="ECO:0000313" key="12">
    <source>
        <dbReference type="EMBL" id="EGW29885.1"/>
    </source>
</evidence>
<dbReference type="FunCoup" id="G3AV82">
    <property type="interactions" value="268"/>
</dbReference>
<dbReference type="eggNOG" id="ENOG502QWAC">
    <property type="taxonomic scope" value="Eukaryota"/>
</dbReference>
<comment type="similarity">
    <text evidence="2 9">Belongs to the Mediator complex subunit 16 family.</text>
</comment>
<dbReference type="AlphaFoldDB" id="G3AV82"/>
<dbReference type="GO" id="GO:0016592">
    <property type="term" value="C:mediator complex"/>
    <property type="evidence" value="ECO:0007669"/>
    <property type="project" value="InterPro"/>
</dbReference>
<evidence type="ECO:0000259" key="10">
    <source>
        <dbReference type="Pfam" id="PF11635"/>
    </source>
</evidence>
<evidence type="ECO:0000256" key="1">
    <source>
        <dbReference type="ARBA" id="ARBA00004123"/>
    </source>
</evidence>
<comment type="subcellular location">
    <subcellularLocation>
        <location evidence="1 9">Nucleus</location>
    </subcellularLocation>
</comment>
<keyword evidence="7 9" id="KW-0539">Nucleus</keyword>